<dbReference type="Proteomes" id="UP000615760">
    <property type="component" value="Unassembled WGS sequence"/>
</dbReference>
<sequence length="75" mass="9148">MLRDRKPQYERQKSLQQRFLFVLGLVFFLLYLALGLMIIFWKDLPLNITYNGRLAFGIVLIVYSIIRFIRLLRRR</sequence>
<gene>
    <name evidence="2" type="ORF">GCM10007424_24230</name>
</gene>
<keyword evidence="1" id="KW-0812">Transmembrane</keyword>
<reference evidence="3" key="1">
    <citation type="journal article" date="2019" name="Int. J. Syst. Evol. Microbiol.">
        <title>The Global Catalogue of Microorganisms (GCM) 10K type strain sequencing project: providing services to taxonomists for standard genome sequencing and annotation.</title>
        <authorList>
            <consortium name="The Broad Institute Genomics Platform"/>
            <consortium name="The Broad Institute Genome Sequencing Center for Infectious Disease"/>
            <person name="Wu L."/>
            <person name="Ma J."/>
        </authorList>
    </citation>
    <scope>NUCLEOTIDE SEQUENCE [LARGE SCALE GENOMIC DNA]</scope>
    <source>
        <strain evidence="3">CGMCC 1.15461</strain>
    </source>
</reference>
<evidence type="ECO:0000313" key="3">
    <source>
        <dbReference type="Proteomes" id="UP000615760"/>
    </source>
</evidence>
<proteinExistence type="predicted"/>
<dbReference type="RefSeq" id="WP_188621569.1">
    <property type="nucleotide sequence ID" value="NZ_BMJE01000006.1"/>
</dbReference>
<accession>A0ABQ1K4T8</accession>
<keyword evidence="1" id="KW-1133">Transmembrane helix</keyword>
<evidence type="ECO:0000313" key="2">
    <source>
        <dbReference type="EMBL" id="GGB83351.1"/>
    </source>
</evidence>
<evidence type="ECO:0000256" key="1">
    <source>
        <dbReference type="SAM" id="Phobius"/>
    </source>
</evidence>
<comment type="caution">
    <text evidence="2">The sequence shown here is derived from an EMBL/GenBank/DDBJ whole genome shotgun (WGS) entry which is preliminary data.</text>
</comment>
<feature type="transmembrane region" description="Helical" evidence="1">
    <location>
        <begin position="53"/>
        <end position="72"/>
    </location>
</feature>
<name>A0ABQ1K4T8_9FLAO</name>
<organism evidence="2 3">
    <name type="scientific">Flavobacterium suaedae</name>
    <dbReference type="NCBI Taxonomy" id="1767027"/>
    <lineage>
        <taxon>Bacteria</taxon>
        <taxon>Pseudomonadati</taxon>
        <taxon>Bacteroidota</taxon>
        <taxon>Flavobacteriia</taxon>
        <taxon>Flavobacteriales</taxon>
        <taxon>Flavobacteriaceae</taxon>
        <taxon>Flavobacterium</taxon>
    </lineage>
</organism>
<keyword evidence="3" id="KW-1185">Reference proteome</keyword>
<keyword evidence="1" id="KW-0472">Membrane</keyword>
<feature type="transmembrane region" description="Helical" evidence="1">
    <location>
        <begin position="20"/>
        <end position="41"/>
    </location>
</feature>
<protein>
    <submittedName>
        <fullName evidence="2">Uncharacterized protein</fullName>
    </submittedName>
</protein>
<dbReference type="EMBL" id="BMJE01000006">
    <property type="protein sequence ID" value="GGB83351.1"/>
    <property type="molecule type" value="Genomic_DNA"/>
</dbReference>